<dbReference type="PANTHER" id="PTHR47237:SF2">
    <property type="entry name" value="BLL4206 PROTEIN"/>
    <property type="match status" value="1"/>
</dbReference>
<keyword evidence="2" id="KW-0808">Transferase</keyword>
<evidence type="ECO:0000313" key="3">
    <source>
        <dbReference type="Proteomes" id="UP000294576"/>
    </source>
</evidence>
<dbReference type="AlphaFoldDB" id="A0A4V2V7Z3"/>
<sequence>MERTASESMVVDSVQMRIGDIAEGELDQLHALSIAVGWPHRAEDWQFLRRVGKGVVALDDIGRVLGSAMWFPHGDNFATVGMVITSPRLQANGTGRWLMQHAFARLAGYTLGLNATRAARRLYLSLGFTAEKIVYQCQGEAREPDPPGARPDGAHLRAIDIADLALLAELDRQAYGADRMPVLAGLLKHSKGFGLFRNDRLDAFSLCRPFGRGHVIGPVVANGDQDAIAVIRPHVSEHAGHFLRLDTRQKDGAFAAFLSRCGMPVFDTVTTMSLGKRWIPEDSLIPEGRPITYALASQALG</sequence>
<gene>
    <name evidence="2" type="ORF">EV132_12821</name>
</gene>
<evidence type="ECO:0000259" key="1">
    <source>
        <dbReference type="PROSITE" id="PS51186"/>
    </source>
</evidence>
<dbReference type="PANTHER" id="PTHR47237">
    <property type="entry name" value="SLL0310 PROTEIN"/>
    <property type="match status" value="1"/>
</dbReference>
<accession>A0A4V2V7Z3</accession>
<dbReference type="Gene3D" id="3.40.630.30">
    <property type="match status" value="1"/>
</dbReference>
<organism evidence="2 3">
    <name type="scientific">Rhizobium sullae</name>
    <name type="common">Rhizobium hedysari</name>
    <dbReference type="NCBI Taxonomy" id="50338"/>
    <lineage>
        <taxon>Bacteria</taxon>
        <taxon>Pseudomonadati</taxon>
        <taxon>Pseudomonadota</taxon>
        <taxon>Alphaproteobacteria</taxon>
        <taxon>Hyphomicrobiales</taxon>
        <taxon>Rhizobiaceae</taxon>
        <taxon>Rhizobium/Agrobacterium group</taxon>
        <taxon>Rhizobium</taxon>
    </lineage>
</organism>
<dbReference type="PROSITE" id="PS51186">
    <property type="entry name" value="GNAT"/>
    <property type="match status" value="1"/>
</dbReference>
<dbReference type="InterPro" id="IPR000182">
    <property type="entry name" value="GNAT_dom"/>
</dbReference>
<dbReference type="SUPFAM" id="SSF55729">
    <property type="entry name" value="Acyl-CoA N-acyltransferases (Nat)"/>
    <property type="match status" value="1"/>
</dbReference>
<proteinExistence type="predicted"/>
<dbReference type="InterPro" id="IPR041496">
    <property type="entry name" value="YitH/HolE_GNAT"/>
</dbReference>
<dbReference type="Pfam" id="PF18014">
    <property type="entry name" value="Acetyltransf_18"/>
    <property type="match status" value="1"/>
</dbReference>
<comment type="caution">
    <text evidence="2">The sequence shown here is derived from an EMBL/GenBank/DDBJ whole genome shotgun (WGS) entry which is preliminary data.</text>
</comment>
<name>A0A4V2V7Z3_RHISU</name>
<dbReference type="InterPro" id="IPR016181">
    <property type="entry name" value="Acyl_CoA_acyltransferase"/>
</dbReference>
<feature type="domain" description="N-acetyltransferase" evidence="1">
    <location>
        <begin position="16"/>
        <end position="146"/>
    </location>
</feature>
<dbReference type="Pfam" id="PF13508">
    <property type="entry name" value="Acetyltransf_7"/>
    <property type="match status" value="1"/>
</dbReference>
<evidence type="ECO:0000313" key="2">
    <source>
        <dbReference type="EMBL" id="TCU07794.1"/>
    </source>
</evidence>
<dbReference type="InterPro" id="IPR052729">
    <property type="entry name" value="Acyl/Acetyltrans_Enzymes"/>
</dbReference>
<dbReference type="GO" id="GO:0016747">
    <property type="term" value="F:acyltransferase activity, transferring groups other than amino-acyl groups"/>
    <property type="evidence" value="ECO:0007669"/>
    <property type="project" value="InterPro"/>
</dbReference>
<dbReference type="Proteomes" id="UP000294576">
    <property type="component" value="Unassembled WGS sequence"/>
</dbReference>
<protein>
    <submittedName>
        <fullName evidence="2">Acetyltransferase (GNAT) family protein</fullName>
    </submittedName>
</protein>
<dbReference type="RefSeq" id="WP_165928327.1">
    <property type="nucleotide sequence ID" value="NZ_SMBH01000028.1"/>
</dbReference>
<dbReference type="Gene3D" id="3.40.630.90">
    <property type="match status" value="1"/>
</dbReference>
<dbReference type="EMBL" id="SMBH01000028">
    <property type="protein sequence ID" value="TCU07794.1"/>
    <property type="molecule type" value="Genomic_DNA"/>
</dbReference>
<reference evidence="2 3" key="1">
    <citation type="submission" date="2019-03" db="EMBL/GenBank/DDBJ databases">
        <title>Genomic Encyclopedia of Type Strains, Phase IV (KMG-V): Genome sequencing to study the core and pangenomes of soil and plant-associated prokaryotes.</title>
        <authorList>
            <person name="Whitman W."/>
        </authorList>
    </citation>
    <scope>NUCLEOTIDE SEQUENCE [LARGE SCALE GENOMIC DNA]</scope>
    <source>
        <strain evidence="2 3">Hc14</strain>
    </source>
</reference>